<dbReference type="EMBL" id="BONZ01000033">
    <property type="protein sequence ID" value="GIH15350.1"/>
    <property type="molecule type" value="Genomic_DNA"/>
</dbReference>
<dbReference type="RefSeq" id="WP_203918987.1">
    <property type="nucleotide sequence ID" value="NZ_BONZ01000033.1"/>
</dbReference>
<accession>A0A8J3QT81</accession>
<dbReference type="PANTHER" id="PTHR38479">
    <property type="entry name" value="LMO0824 PROTEIN"/>
    <property type="match status" value="1"/>
</dbReference>
<evidence type="ECO:0000313" key="3">
    <source>
        <dbReference type="Proteomes" id="UP000642748"/>
    </source>
</evidence>
<name>A0A8J3QT81_9ACTN</name>
<gene>
    <name evidence="2" type="ORF">Raf01_35220</name>
</gene>
<keyword evidence="3" id="KW-1185">Reference proteome</keyword>
<organism evidence="2 3">
    <name type="scientific">Rugosimonospora africana</name>
    <dbReference type="NCBI Taxonomy" id="556532"/>
    <lineage>
        <taxon>Bacteria</taxon>
        <taxon>Bacillati</taxon>
        <taxon>Actinomycetota</taxon>
        <taxon>Actinomycetes</taxon>
        <taxon>Micromonosporales</taxon>
        <taxon>Micromonosporaceae</taxon>
        <taxon>Rugosimonospora</taxon>
    </lineage>
</organism>
<dbReference type="Proteomes" id="UP000642748">
    <property type="component" value="Unassembled WGS sequence"/>
</dbReference>
<feature type="region of interest" description="Disordered" evidence="1">
    <location>
        <begin position="1"/>
        <end position="23"/>
    </location>
</feature>
<evidence type="ECO:0000313" key="2">
    <source>
        <dbReference type="EMBL" id="GIH15350.1"/>
    </source>
</evidence>
<reference evidence="2" key="1">
    <citation type="submission" date="2021-01" db="EMBL/GenBank/DDBJ databases">
        <title>Whole genome shotgun sequence of Rugosimonospora africana NBRC 104875.</title>
        <authorList>
            <person name="Komaki H."/>
            <person name="Tamura T."/>
        </authorList>
    </citation>
    <scope>NUCLEOTIDE SEQUENCE</scope>
    <source>
        <strain evidence="2">NBRC 104875</strain>
    </source>
</reference>
<proteinExistence type="predicted"/>
<evidence type="ECO:0008006" key="4">
    <source>
        <dbReference type="Google" id="ProtNLM"/>
    </source>
</evidence>
<dbReference type="Pfam" id="PF06224">
    <property type="entry name" value="AlkZ-like"/>
    <property type="match status" value="1"/>
</dbReference>
<feature type="compositionally biased region" description="Low complexity" evidence="1">
    <location>
        <begin position="1"/>
        <end position="21"/>
    </location>
</feature>
<protein>
    <recommendedName>
        <fullName evidence="4">Winged helix DNA-binding domain-containing protein</fullName>
    </recommendedName>
</protein>
<evidence type="ECO:0000256" key="1">
    <source>
        <dbReference type="SAM" id="MobiDB-lite"/>
    </source>
</evidence>
<dbReference type="AlphaFoldDB" id="A0A8J3QT81"/>
<dbReference type="InterPro" id="IPR009351">
    <property type="entry name" value="AlkZ-like"/>
</dbReference>
<comment type="caution">
    <text evidence="2">The sequence shown here is derived from an EMBL/GenBank/DDBJ whole genome shotgun (WGS) entry which is preliminary data.</text>
</comment>
<sequence>MSAGAVGPTAGAAGPAAGAAGSTDRARLPLLGPRALGRATLDRQLLLRRARCSVPDAVRHLVGLQGQVPAAPYIGLWSRLEGFELADLTAPVEDRRIVRATAMRATLHLLDADDYRRLRPLLEPVLRRSQKTFMGRHTEGIDPDDLVAAARDLLRERPRDRSELRALLGARWLGHDPAALVNSVQYLLPMVQLPPAGTWKGSVRGPFALAEQWLGQPLAGAGPDELVCRYLAAFGPASVMDVQAWSGLTRLGEVVEPMRGRLRGFRDASGRELFDLPDAPRPDPDTPAPVRFLPQWDNLLLSHADRTRVIAEEHRRRIVSPADTATFLIDGVARGSWSIDRPVRLGASGAAPRPGPVDRPVRLGASGAAPRPGPVGRPGTAALSIRPFDRLSRADGAALTEEGGRLLAFVAPEVDEPEIRFERGR</sequence>
<feature type="region of interest" description="Disordered" evidence="1">
    <location>
        <begin position="347"/>
        <end position="382"/>
    </location>
</feature>
<dbReference type="PANTHER" id="PTHR38479:SF2">
    <property type="entry name" value="WINGED HELIX DNA-BINDING DOMAIN-CONTAINING PROTEIN"/>
    <property type="match status" value="1"/>
</dbReference>